<dbReference type="InterPro" id="IPR013785">
    <property type="entry name" value="Aldolase_TIM"/>
</dbReference>
<reference evidence="5" key="1">
    <citation type="journal article" date="2019" name="Int. J. Syst. Evol. Microbiol.">
        <title>The Global Catalogue of Microorganisms (GCM) 10K type strain sequencing project: providing services to taxonomists for standard genome sequencing and annotation.</title>
        <authorList>
            <consortium name="The Broad Institute Genomics Platform"/>
            <consortium name="The Broad Institute Genome Sequencing Center for Infectious Disease"/>
            <person name="Wu L."/>
            <person name="Ma J."/>
        </authorList>
    </citation>
    <scope>NUCLEOTIDE SEQUENCE [LARGE SCALE GENOMIC DNA]</scope>
    <source>
        <strain evidence="5">JCM 15313</strain>
    </source>
</reference>
<dbReference type="SUPFAM" id="SSF51569">
    <property type="entry name" value="Aldolase"/>
    <property type="match status" value="1"/>
</dbReference>
<keyword evidence="3" id="KW-0028">Amino-acid biosynthesis</keyword>
<dbReference type="RefSeq" id="WP_344165366.1">
    <property type="nucleotide sequence ID" value="NZ_BAAAPC010000028.1"/>
</dbReference>
<protein>
    <recommendedName>
        <fullName evidence="3">Phospho-2-dehydro-3-deoxyheptonate aldolase</fullName>
        <ecNumber evidence="3">2.5.1.54</ecNumber>
    </recommendedName>
</protein>
<evidence type="ECO:0000256" key="1">
    <source>
        <dbReference type="ARBA" id="ARBA00008911"/>
    </source>
</evidence>
<gene>
    <name evidence="4" type="primary">phzC</name>
    <name evidence="4" type="ORF">GCM10009799_48520</name>
</gene>
<dbReference type="PANTHER" id="PTHR21337">
    <property type="entry name" value="PHOSPHO-2-DEHYDRO-3-DEOXYHEPTONATE ALDOLASE 1, 2"/>
    <property type="match status" value="1"/>
</dbReference>
<comment type="pathway">
    <text evidence="3">Metabolic intermediate biosynthesis; chorismate biosynthesis; chorismate from D-erythrose 4-phosphate and phosphoenolpyruvate: step 1/7.</text>
</comment>
<proteinExistence type="inferred from homology"/>
<dbReference type="Gene3D" id="3.20.20.70">
    <property type="entry name" value="Aldolase class I"/>
    <property type="match status" value="1"/>
</dbReference>
<sequence length="391" mass="42357">MPTIPQAPRLGTPQQPPWPFPEALAETRRVLSARTALVTEAESQELLSSLGRATKGEALVLQGGDCAEEFTDAVPSVAHVKVGQLLQLAALMRRANGIDVQPVGRLAGQYAKPRSCDIEQLPDGSSIPVYRGDAVNSPVPSGDARAADPNRLLRAYDASAEVLRAVRATWSAAPQVPRVMCAHEALLLDYEEPLVRPGSRGLYGSSGHFLWIGDRTRSTHGRHIKLGASLTNPIGVKLGPTTAASDAVELARRLNPAGIAGRLTFIVRLGARRVDELLPDLVAAVDRSGVPVLWLCDPMHGNTVPGRAGHKTRLIGDVSYETRAFVRILRRTGQHPGGLHLELTPYGVDECVEDEREATAEQWPRCYRSVCDPRLNAEQAERIVEDFSSQL</sequence>
<evidence type="ECO:0000256" key="3">
    <source>
        <dbReference type="RuleBase" id="RU363071"/>
    </source>
</evidence>
<name>A0ABP5F2X8_9ACTN</name>
<organism evidence="4 5">
    <name type="scientific">Nocardiopsis rhodophaea</name>
    <dbReference type="NCBI Taxonomy" id="280238"/>
    <lineage>
        <taxon>Bacteria</taxon>
        <taxon>Bacillati</taxon>
        <taxon>Actinomycetota</taxon>
        <taxon>Actinomycetes</taxon>
        <taxon>Streptosporangiales</taxon>
        <taxon>Nocardiopsidaceae</taxon>
        <taxon>Nocardiopsis</taxon>
    </lineage>
</organism>
<comment type="similarity">
    <text evidence="1 3">Belongs to the class-II DAHP synthase family.</text>
</comment>
<dbReference type="Proteomes" id="UP001501585">
    <property type="component" value="Unassembled WGS sequence"/>
</dbReference>
<evidence type="ECO:0000256" key="2">
    <source>
        <dbReference type="ARBA" id="ARBA00022679"/>
    </source>
</evidence>
<dbReference type="EMBL" id="BAAAPC010000028">
    <property type="protein sequence ID" value="GAA2014518.1"/>
    <property type="molecule type" value="Genomic_DNA"/>
</dbReference>
<dbReference type="EC" id="2.5.1.54" evidence="3"/>
<dbReference type="InterPro" id="IPR002480">
    <property type="entry name" value="DAHP_synth_2"/>
</dbReference>
<dbReference type="PANTHER" id="PTHR21337:SF0">
    <property type="entry name" value="PHOSPHO-2-DEHYDRO-3-DEOXYHEPTONATE ALDOLASE"/>
    <property type="match status" value="1"/>
</dbReference>
<dbReference type="Pfam" id="PF01474">
    <property type="entry name" value="DAHP_synth_2"/>
    <property type="match status" value="2"/>
</dbReference>
<comment type="catalytic activity">
    <reaction evidence="3">
        <text>D-erythrose 4-phosphate + phosphoenolpyruvate + H2O = 7-phospho-2-dehydro-3-deoxy-D-arabino-heptonate + phosphate</text>
        <dbReference type="Rhea" id="RHEA:14717"/>
        <dbReference type="ChEBI" id="CHEBI:15377"/>
        <dbReference type="ChEBI" id="CHEBI:16897"/>
        <dbReference type="ChEBI" id="CHEBI:43474"/>
        <dbReference type="ChEBI" id="CHEBI:58394"/>
        <dbReference type="ChEBI" id="CHEBI:58702"/>
        <dbReference type="EC" id="2.5.1.54"/>
    </reaction>
</comment>
<keyword evidence="3" id="KW-0057">Aromatic amino acid biosynthesis</keyword>
<keyword evidence="5" id="KW-1185">Reference proteome</keyword>
<comment type="caution">
    <text evidence="4">The sequence shown here is derived from an EMBL/GenBank/DDBJ whole genome shotgun (WGS) entry which is preliminary data.</text>
</comment>
<evidence type="ECO:0000313" key="5">
    <source>
        <dbReference type="Proteomes" id="UP001501585"/>
    </source>
</evidence>
<keyword evidence="2 3" id="KW-0808">Transferase</keyword>
<accession>A0ABP5F2X8</accession>
<evidence type="ECO:0000313" key="4">
    <source>
        <dbReference type="EMBL" id="GAA2014518.1"/>
    </source>
</evidence>